<evidence type="ECO:0000313" key="3">
    <source>
        <dbReference type="Proteomes" id="UP000015241"/>
    </source>
</evidence>
<reference evidence="2 3" key="1">
    <citation type="journal article" date="2012" name="Science">
        <title>The Paleozoic origin of enzymatic lignin decomposition reconstructed from 31 fungal genomes.</title>
        <authorList>
            <person name="Floudas D."/>
            <person name="Binder M."/>
            <person name="Riley R."/>
            <person name="Barry K."/>
            <person name="Blanchette R.A."/>
            <person name="Henrissat B."/>
            <person name="Martinez A.T."/>
            <person name="Otillar R."/>
            <person name="Spatafora J.W."/>
            <person name="Yadav J.S."/>
            <person name="Aerts A."/>
            <person name="Benoit I."/>
            <person name="Boyd A."/>
            <person name="Carlson A."/>
            <person name="Copeland A."/>
            <person name="Coutinho P.M."/>
            <person name="de Vries R.P."/>
            <person name="Ferreira P."/>
            <person name="Findley K."/>
            <person name="Foster B."/>
            <person name="Gaskell J."/>
            <person name="Glotzer D."/>
            <person name="Gorecki P."/>
            <person name="Heitman J."/>
            <person name="Hesse C."/>
            <person name="Hori C."/>
            <person name="Igarashi K."/>
            <person name="Jurgens J.A."/>
            <person name="Kallen N."/>
            <person name="Kersten P."/>
            <person name="Kohler A."/>
            <person name="Kuees U."/>
            <person name="Kumar T.K.A."/>
            <person name="Kuo A."/>
            <person name="LaButti K."/>
            <person name="Larrondo L.F."/>
            <person name="Lindquist E."/>
            <person name="Ling A."/>
            <person name="Lombard V."/>
            <person name="Lucas S."/>
            <person name="Lundell T."/>
            <person name="Martin R."/>
            <person name="McLaughlin D.J."/>
            <person name="Morgenstern I."/>
            <person name="Morin E."/>
            <person name="Murat C."/>
            <person name="Nagy L.G."/>
            <person name="Nolan M."/>
            <person name="Ohm R.A."/>
            <person name="Patyshakuliyeva A."/>
            <person name="Rokas A."/>
            <person name="Ruiz-Duenas F.J."/>
            <person name="Sabat G."/>
            <person name="Salamov A."/>
            <person name="Samejima M."/>
            <person name="Schmutz J."/>
            <person name="Slot J.C."/>
            <person name="St John F."/>
            <person name="Stenlid J."/>
            <person name="Sun H."/>
            <person name="Sun S."/>
            <person name="Syed K."/>
            <person name="Tsang A."/>
            <person name="Wiebenga A."/>
            <person name="Young D."/>
            <person name="Pisabarro A."/>
            <person name="Eastwood D.C."/>
            <person name="Martin F."/>
            <person name="Cullen D."/>
            <person name="Grigoriev I.V."/>
            <person name="Hibbett D.S."/>
        </authorList>
    </citation>
    <scope>NUCLEOTIDE SEQUENCE</scope>
    <source>
        <strain evidence="3">FP-58527</strain>
    </source>
</reference>
<dbReference type="InterPro" id="IPR000073">
    <property type="entry name" value="AB_hydrolase_1"/>
</dbReference>
<protein>
    <recommendedName>
        <fullName evidence="1">AB hydrolase-1 domain-containing protein</fullName>
    </recommendedName>
</protein>
<evidence type="ECO:0000259" key="1">
    <source>
        <dbReference type="Pfam" id="PF12697"/>
    </source>
</evidence>
<keyword evidence="3" id="KW-1185">Reference proteome</keyword>
<proteinExistence type="predicted"/>
<dbReference type="Pfam" id="PF12697">
    <property type="entry name" value="Abhydrolase_6"/>
    <property type="match status" value="1"/>
</dbReference>
<name>S8ELX9_FOMSC</name>
<dbReference type="InterPro" id="IPR029058">
    <property type="entry name" value="AB_hydrolase_fold"/>
</dbReference>
<dbReference type="OrthoDB" id="3466517at2759"/>
<gene>
    <name evidence="2" type="ORF">FOMPIDRAFT_44288</name>
</gene>
<dbReference type="eggNOG" id="ENOG502SQ6G">
    <property type="taxonomic scope" value="Eukaryota"/>
</dbReference>
<organism evidence="2 3">
    <name type="scientific">Fomitopsis schrenkii</name>
    <name type="common">Brown rot fungus</name>
    <dbReference type="NCBI Taxonomy" id="2126942"/>
    <lineage>
        <taxon>Eukaryota</taxon>
        <taxon>Fungi</taxon>
        <taxon>Dikarya</taxon>
        <taxon>Basidiomycota</taxon>
        <taxon>Agaricomycotina</taxon>
        <taxon>Agaricomycetes</taxon>
        <taxon>Polyporales</taxon>
        <taxon>Fomitopsis</taxon>
    </lineage>
</organism>
<dbReference type="SUPFAM" id="SSF53474">
    <property type="entry name" value="alpha/beta-Hydrolases"/>
    <property type="match status" value="1"/>
</dbReference>
<sequence length="362" mass="40046">MPRAPVDQSGTHLYYEDTGAPPGCSEYTTLVLVHGGAFNGAVYRHLFPHAAKYGLRLVALNLREYRGSTPYSPSDLAALGSGDMRQQLSMLQARGLEIATFLVSFIRKENIPPPSNPDDYNQTRGGGLSVLGWSWGNSITIAFLAQAAKLPDSERHLLDAYLRGFILYGQFRHALGVPREIMEGLYFPTRDPNVRPEDKGRVFGNWVSGYYAHSPAALAAFPSVTLDELRNGLQQRVEENPLPQHVASVARMSAEELADITDPAVLTTSHVAFGNIDPAVYKKHLDAALLDASVWPRVRVSLVWCDMSPPETLLSTWYLANQLATTWPQGARKVDLVRFEGANHFPHWDEPERTTKVLAGLI</sequence>
<dbReference type="AlphaFoldDB" id="S8ELX9"/>
<feature type="domain" description="AB hydrolase-1" evidence="1">
    <location>
        <begin position="30"/>
        <end position="354"/>
    </location>
</feature>
<dbReference type="Proteomes" id="UP000015241">
    <property type="component" value="Unassembled WGS sequence"/>
</dbReference>
<dbReference type="EMBL" id="KE504127">
    <property type="protein sequence ID" value="EPT04329.1"/>
    <property type="molecule type" value="Genomic_DNA"/>
</dbReference>
<dbReference type="HOGENOM" id="CLU_045014_0_0_1"/>
<dbReference type="InParanoid" id="S8ELX9"/>
<accession>S8ELX9</accession>
<dbReference type="Gene3D" id="3.40.50.1820">
    <property type="entry name" value="alpha/beta hydrolase"/>
    <property type="match status" value="1"/>
</dbReference>
<evidence type="ECO:0000313" key="2">
    <source>
        <dbReference type="EMBL" id="EPT04329.1"/>
    </source>
</evidence>